<evidence type="ECO:0000256" key="1">
    <source>
        <dbReference type="ARBA" id="ARBA00004370"/>
    </source>
</evidence>
<evidence type="ECO:0000256" key="3">
    <source>
        <dbReference type="ARBA" id="ARBA00022692"/>
    </source>
</evidence>
<dbReference type="EMBL" id="JAULSR010000001">
    <property type="protein sequence ID" value="KAK0636696.1"/>
    <property type="molecule type" value="Genomic_DNA"/>
</dbReference>
<evidence type="ECO:0000256" key="4">
    <source>
        <dbReference type="ARBA" id="ARBA00022989"/>
    </source>
</evidence>
<organism evidence="7 8">
    <name type="scientific">Bombardia bombarda</name>
    <dbReference type="NCBI Taxonomy" id="252184"/>
    <lineage>
        <taxon>Eukaryota</taxon>
        <taxon>Fungi</taxon>
        <taxon>Dikarya</taxon>
        <taxon>Ascomycota</taxon>
        <taxon>Pezizomycotina</taxon>
        <taxon>Sordariomycetes</taxon>
        <taxon>Sordariomycetidae</taxon>
        <taxon>Sordariales</taxon>
        <taxon>Lasiosphaeriaceae</taxon>
        <taxon>Bombardia</taxon>
    </lineage>
</organism>
<protein>
    <submittedName>
        <fullName evidence="7">Uncharacterized protein</fullName>
    </submittedName>
</protein>
<feature type="transmembrane region" description="Helical" evidence="6">
    <location>
        <begin position="12"/>
        <end position="31"/>
    </location>
</feature>
<evidence type="ECO:0000256" key="2">
    <source>
        <dbReference type="ARBA" id="ARBA00009530"/>
    </source>
</evidence>
<keyword evidence="5 6" id="KW-0472">Membrane</keyword>
<dbReference type="GO" id="GO:0016020">
    <property type="term" value="C:membrane"/>
    <property type="evidence" value="ECO:0007669"/>
    <property type="project" value="UniProtKB-SubCell"/>
</dbReference>
<comment type="caution">
    <text evidence="7">The sequence shown here is derived from an EMBL/GenBank/DDBJ whole genome shotgun (WGS) entry which is preliminary data.</text>
</comment>
<dbReference type="Proteomes" id="UP001174934">
    <property type="component" value="Unassembled WGS sequence"/>
</dbReference>
<keyword evidence="8" id="KW-1185">Reference proteome</keyword>
<dbReference type="AlphaFoldDB" id="A0AA40CFB1"/>
<comment type="subcellular location">
    <subcellularLocation>
        <location evidence="1">Membrane</location>
    </subcellularLocation>
</comment>
<dbReference type="PROSITE" id="PS01309">
    <property type="entry name" value="UPF0057"/>
    <property type="match status" value="1"/>
</dbReference>
<dbReference type="InterPro" id="IPR000612">
    <property type="entry name" value="PMP3"/>
</dbReference>
<evidence type="ECO:0000256" key="6">
    <source>
        <dbReference type="SAM" id="Phobius"/>
    </source>
</evidence>
<dbReference type="PANTHER" id="PTHR21659">
    <property type="entry name" value="HYDROPHOBIC PROTEIN RCI2 LOW TEMPERATURE AND SALT RESPONSIVE PROTEIN LTI6 -RELATED"/>
    <property type="match status" value="1"/>
</dbReference>
<evidence type="ECO:0000313" key="7">
    <source>
        <dbReference type="EMBL" id="KAK0636696.1"/>
    </source>
</evidence>
<gene>
    <name evidence="7" type="ORF">B0T17DRAFT_483838</name>
</gene>
<keyword evidence="4 6" id="KW-1133">Transmembrane helix</keyword>
<evidence type="ECO:0000313" key="8">
    <source>
        <dbReference type="Proteomes" id="UP001174934"/>
    </source>
</evidence>
<reference evidence="7" key="1">
    <citation type="submission" date="2023-06" db="EMBL/GenBank/DDBJ databases">
        <title>Genome-scale phylogeny and comparative genomics of the fungal order Sordariales.</title>
        <authorList>
            <consortium name="Lawrence Berkeley National Laboratory"/>
            <person name="Hensen N."/>
            <person name="Bonometti L."/>
            <person name="Westerberg I."/>
            <person name="Brannstrom I.O."/>
            <person name="Guillou S."/>
            <person name="Cros-Aarteil S."/>
            <person name="Calhoun S."/>
            <person name="Haridas S."/>
            <person name="Kuo A."/>
            <person name="Mondo S."/>
            <person name="Pangilinan J."/>
            <person name="Riley R."/>
            <person name="LaButti K."/>
            <person name="Andreopoulos B."/>
            <person name="Lipzen A."/>
            <person name="Chen C."/>
            <person name="Yanf M."/>
            <person name="Daum C."/>
            <person name="Ng V."/>
            <person name="Clum A."/>
            <person name="Steindorff A."/>
            <person name="Ohm R."/>
            <person name="Martin F."/>
            <person name="Silar P."/>
            <person name="Natvig D."/>
            <person name="Lalanne C."/>
            <person name="Gautier V."/>
            <person name="Ament-velasquez S.L."/>
            <person name="Kruys A."/>
            <person name="Hutchinson M.I."/>
            <person name="Powell A.J."/>
            <person name="Barry K."/>
            <person name="Miller A.N."/>
            <person name="Grigoriev I.V."/>
            <person name="Debuchy R."/>
            <person name="Gladieux P."/>
            <person name="Thoren M.H."/>
            <person name="Johannesson H."/>
        </authorList>
    </citation>
    <scope>NUCLEOTIDE SEQUENCE</scope>
    <source>
        <strain evidence="7">SMH3391-2</strain>
    </source>
</reference>
<evidence type="ECO:0000256" key="5">
    <source>
        <dbReference type="ARBA" id="ARBA00023136"/>
    </source>
</evidence>
<proteinExistence type="inferred from homology"/>
<comment type="similarity">
    <text evidence="2">Belongs to the UPF0057 (PMP3) family.</text>
</comment>
<accession>A0AA40CFB1</accession>
<feature type="transmembrane region" description="Helical" evidence="6">
    <location>
        <begin position="37"/>
        <end position="58"/>
    </location>
</feature>
<dbReference type="PANTHER" id="PTHR21659:SF112">
    <property type="entry name" value="PROTEIN SNA2-RELATED"/>
    <property type="match status" value="1"/>
</dbReference>
<name>A0AA40CFB1_9PEZI</name>
<dbReference type="Pfam" id="PF01679">
    <property type="entry name" value="Pmp3"/>
    <property type="match status" value="1"/>
</dbReference>
<sequence>MSHQQPSSMSDVFLYFLAIFLPPLAVFFKRGCVADTWINIGLSILGWLPGVIHAWYIISRHERMPPHVPKLSSAL</sequence>
<keyword evidence="3 6" id="KW-0812">Transmembrane</keyword>